<keyword evidence="7" id="KW-1185">Reference proteome</keyword>
<proteinExistence type="predicted"/>
<evidence type="ECO:0000256" key="2">
    <source>
        <dbReference type="ARBA" id="ARBA00022692"/>
    </source>
</evidence>
<feature type="transmembrane region" description="Helical" evidence="5">
    <location>
        <begin position="54"/>
        <end position="73"/>
    </location>
</feature>
<keyword evidence="2 5" id="KW-0812">Transmembrane</keyword>
<dbReference type="PANTHER" id="PTHR30249">
    <property type="entry name" value="PUTATIVE SEROTONIN TRANSPORTER"/>
    <property type="match status" value="1"/>
</dbReference>
<reference evidence="7" key="1">
    <citation type="journal article" date="2019" name="Int. J. Syst. Evol. Microbiol.">
        <title>The Global Catalogue of Microorganisms (GCM) 10K type strain sequencing project: providing services to taxonomists for standard genome sequencing and annotation.</title>
        <authorList>
            <consortium name="The Broad Institute Genomics Platform"/>
            <consortium name="The Broad Institute Genome Sequencing Center for Infectious Disease"/>
            <person name="Wu L."/>
            <person name="Ma J."/>
        </authorList>
    </citation>
    <scope>NUCLEOTIDE SEQUENCE [LARGE SCALE GENOMIC DNA]</scope>
    <source>
        <strain evidence="7">CCTCC AB 2013263</strain>
    </source>
</reference>
<organism evidence="6 7">
    <name type="scientific">Deinococcus antarcticus</name>
    <dbReference type="NCBI Taxonomy" id="1298767"/>
    <lineage>
        <taxon>Bacteria</taxon>
        <taxon>Thermotogati</taxon>
        <taxon>Deinococcota</taxon>
        <taxon>Deinococci</taxon>
        <taxon>Deinococcales</taxon>
        <taxon>Deinococcaceae</taxon>
        <taxon>Deinococcus</taxon>
    </lineage>
</organism>
<dbReference type="RefSeq" id="WP_380078813.1">
    <property type="nucleotide sequence ID" value="NZ_JBHRZF010000154.1"/>
</dbReference>
<dbReference type="PANTHER" id="PTHR30249:SF0">
    <property type="entry name" value="PLASTIDAL GLYCOLATE_GLYCERATE TRANSLOCATOR 1, CHLOROPLASTIC"/>
    <property type="match status" value="1"/>
</dbReference>
<comment type="subcellular location">
    <subcellularLocation>
        <location evidence="1">Membrane</location>
        <topology evidence="1">Multi-pass membrane protein</topology>
    </subcellularLocation>
</comment>
<comment type="caution">
    <text evidence="6">The sequence shown here is derived from an EMBL/GenBank/DDBJ whole genome shotgun (WGS) entry which is preliminary data.</text>
</comment>
<gene>
    <name evidence="6" type="ORF">ACFOPQ_12995</name>
</gene>
<feature type="transmembrane region" description="Helical" evidence="5">
    <location>
        <begin position="140"/>
        <end position="164"/>
    </location>
</feature>
<keyword evidence="4 5" id="KW-0472">Membrane</keyword>
<evidence type="ECO:0000256" key="3">
    <source>
        <dbReference type="ARBA" id="ARBA00022989"/>
    </source>
</evidence>
<sequence length="219" mass="22752">MTWLALTLTGFVLGMLLQFRVRHPLTNPTLIATLIVAAALLLSRTPYTQYETDVKPLSAFLTPAIVALSVPLYRLRALLAQQWQALVIGGLTGTLLGVGTDLLLPYLLNLDEVSRKSLLTAPATSPVALQLADITHAPPALAATLAVLSGLIGALLLPPFLILLRVRHPLARGIAIGSVAHGVGTAQARQEGELTGAASSIGMGLAALTVTLVVALLAG</sequence>
<dbReference type="EMBL" id="JBHRZF010000154">
    <property type="protein sequence ID" value="MFC3861678.1"/>
    <property type="molecule type" value="Genomic_DNA"/>
</dbReference>
<feature type="transmembrane region" description="Helical" evidence="5">
    <location>
        <begin position="197"/>
        <end position="218"/>
    </location>
</feature>
<evidence type="ECO:0000313" key="7">
    <source>
        <dbReference type="Proteomes" id="UP001595748"/>
    </source>
</evidence>
<name>A0ABV8A7I3_9DEIO</name>
<dbReference type="Pfam" id="PF04172">
    <property type="entry name" value="LrgB"/>
    <property type="match status" value="1"/>
</dbReference>
<evidence type="ECO:0000256" key="5">
    <source>
        <dbReference type="SAM" id="Phobius"/>
    </source>
</evidence>
<evidence type="ECO:0000313" key="6">
    <source>
        <dbReference type="EMBL" id="MFC3861678.1"/>
    </source>
</evidence>
<dbReference type="Proteomes" id="UP001595748">
    <property type="component" value="Unassembled WGS sequence"/>
</dbReference>
<evidence type="ECO:0000256" key="1">
    <source>
        <dbReference type="ARBA" id="ARBA00004141"/>
    </source>
</evidence>
<protein>
    <submittedName>
        <fullName evidence="6">LrgB family protein</fullName>
    </submittedName>
</protein>
<evidence type="ECO:0000256" key="4">
    <source>
        <dbReference type="ARBA" id="ARBA00023136"/>
    </source>
</evidence>
<dbReference type="InterPro" id="IPR007300">
    <property type="entry name" value="CidB/LrgB"/>
</dbReference>
<feature type="transmembrane region" description="Helical" evidence="5">
    <location>
        <begin position="25"/>
        <end position="42"/>
    </location>
</feature>
<accession>A0ABV8A7I3</accession>
<feature type="transmembrane region" description="Helical" evidence="5">
    <location>
        <begin position="85"/>
        <end position="108"/>
    </location>
</feature>
<keyword evidence="3 5" id="KW-1133">Transmembrane helix</keyword>